<gene>
    <name evidence="1" type="ORF">ECRASSUSDP1_LOCUS1034</name>
</gene>
<organism evidence="1 2">
    <name type="scientific">Euplotes crassus</name>
    <dbReference type="NCBI Taxonomy" id="5936"/>
    <lineage>
        <taxon>Eukaryota</taxon>
        <taxon>Sar</taxon>
        <taxon>Alveolata</taxon>
        <taxon>Ciliophora</taxon>
        <taxon>Intramacronucleata</taxon>
        <taxon>Spirotrichea</taxon>
        <taxon>Hypotrichia</taxon>
        <taxon>Euplotida</taxon>
        <taxon>Euplotidae</taxon>
        <taxon>Moneuplotes</taxon>
    </lineage>
</organism>
<accession>A0AAD1U3X1</accession>
<dbReference type="AlphaFoldDB" id="A0AAD1U3X1"/>
<comment type="caution">
    <text evidence="1">The sequence shown here is derived from an EMBL/GenBank/DDBJ whole genome shotgun (WGS) entry which is preliminary data.</text>
</comment>
<dbReference type="Proteomes" id="UP001295684">
    <property type="component" value="Unassembled WGS sequence"/>
</dbReference>
<dbReference type="EMBL" id="CAMPGE010000974">
    <property type="protein sequence ID" value="CAI2359741.1"/>
    <property type="molecule type" value="Genomic_DNA"/>
</dbReference>
<keyword evidence="2" id="KW-1185">Reference proteome</keyword>
<evidence type="ECO:0000313" key="1">
    <source>
        <dbReference type="EMBL" id="CAI2359741.1"/>
    </source>
</evidence>
<reference evidence="1" key="1">
    <citation type="submission" date="2023-07" db="EMBL/GenBank/DDBJ databases">
        <authorList>
            <consortium name="AG Swart"/>
            <person name="Singh M."/>
            <person name="Singh A."/>
            <person name="Seah K."/>
            <person name="Emmerich C."/>
        </authorList>
    </citation>
    <scope>NUCLEOTIDE SEQUENCE</scope>
    <source>
        <strain evidence="1">DP1</strain>
    </source>
</reference>
<proteinExistence type="predicted"/>
<sequence>MTMARGQISQQRRCSLACKSKLQFNKSHRQEALELKIEMSLPDCLLKRFQITILSG</sequence>
<protein>
    <submittedName>
        <fullName evidence="1">Uncharacterized protein</fullName>
    </submittedName>
</protein>
<name>A0AAD1U3X1_EUPCR</name>
<evidence type="ECO:0000313" key="2">
    <source>
        <dbReference type="Proteomes" id="UP001295684"/>
    </source>
</evidence>